<feature type="transmembrane region" description="Helical" evidence="1">
    <location>
        <begin position="12"/>
        <end position="33"/>
    </location>
</feature>
<feature type="transmembrane region" description="Helical" evidence="1">
    <location>
        <begin position="208"/>
        <end position="225"/>
    </location>
</feature>
<keyword evidence="1" id="KW-1133">Transmembrane helix</keyword>
<proteinExistence type="predicted"/>
<evidence type="ECO:0000313" key="2">
    <source>
        <dbReference type="EMBL" id="WLI73632.1"/>
    </source>
</evidence>
<accession>A0ABY9H684</accession>
<feature type="transmembrane region" description="Helical" evidence="1">
    <location>
        <begin position="45"/>
        <end position="64"/>
    </location>
</feature>
<name>A0ABY9H684_9GAMM</name>
<keyword evidence="3" id="KW-1185">Reference proteome</keyword>
<evidence type="ECO:0000256" key="1">
    <source>
        <dbReference type="SAM" id="Phobius"/>
    </source>
</evidence>
<keyword evidence="1" id="KW-0812">Transmembrane</keyword>
<sequence>MAVPLIPMAKVLVKSWPAIVAFAGLILATGFSFSFMVRQAGDTALSLWPLLAIACFFLLMKEVVRAWYKVKKKENESGGRGSVSLDVTKRSGFVLRMLSLTAFSCMVLFAGIVVMQNEELGKLVPPSTARTLSIFFAYIVSMITFNYALATRGRNFMGWKNEALIMIGFIVAFVGMFLPHAFPTSQVIVTESWIPFSSKESTQLKANWVYAVVSLISLPFFYKAFQGIRAMSLWKPTKKKVE</sequence>
<reference evidence="2 3" key="1">
    <citation type="submission" date="2023-08" db="EMBL/GenBank/DDBJ databases">
        <title>Transcriptome Analysis of Halomonas alkalicola CICC 11012s to Identify the Genes Involved in Alkaline Tolerances.</title>
        <authorList>
            <person name="Zhai L."/>
        </authorList>
    </citation>
    <scope>NUCLEOTIDE SEQUENCE [LARGE SCALE GENOMIC DNA]</scope>
    <source>
        <strain evidence="2 3">CICC 11012s</strain>
    </source>
</reference>
<organism evidence="2 3">
    <name type="scientific">Halomonas alkalicola</name>
    <dbReference type="NCBI Taxonomy" id="1930622"/>
    <lineage>
        <taxon>Bacteria</taxon>
        <taxon>Pseudomonadati</taxon>
        <taxon>Pseudomonadota</taxon>
        <taxon>Gammaproteobacteria</taxon>
        <taxon>Oceanospirillales</taxon>
        <taxon>Halomonadaceae</taxon>
        <taxon>Halomonas</taxon>
    </lineage>
</organism>
<protein>
    <submittedName>
        <fullName evidence="2">Uncharacterized protein</fullName>
    </submittedName>
</protein>
<feature type="transmembrane region" description="Helical" evidence="1">
    <location>
        <begin position="163"/>
        <end position="182"/>
    </location>
</feature>
<keyword evidence="1" id="KW-0472">Membrane</keyword>
<dbReference type="Proteomes" id="UP001235344">
    <property type="component" value="Chromosome"/>
</dbReference>
<feature type="transmembrane region" description="Helical" evidence="1">
    <location>
        <begin position="93"/>
        <end position="114"/>
    </location>
</feature>
<gene>
    <name evidence="2" type="ORF">B6N23_01435</name>
</gene>
<evidence type="ECO:0000313" key="3">
    <source>
        <dbReference type="Proteomes" id="UP001235344"/>
    </source>
</evidence>
<dbReference type="EMBL" id="CP131913">
    <property type="protein sequence ID" value="WLI73632.1"/>
    <property type="molecule type" value="Genomic_DNA"/>
</dbReference>
<feature type="transmembrane region" description="Helical" evidence="1">
    <location>
        <begin position="134"/>
        <end position="151"/>
    </location>
</feature>
<dbReference type="RefSeq" id="WP_305501457.1">
    <property type="nucleotide sequence ID" value="NZ_CP131913.1"/>
</dbReference>